<keyword evidence="4" id="KW-0963">Cytoplasm</keyword>
<keyword evidence="2 4" id="KW-0521">NADP</keyword>
<keyword evidence="10" id="KW-1185">Reference proteome</keyword>
<dbReference type="Gene3D" id="3.40.50.720">
    <property type="entry name" value="NAD(P)-binding Rossmann-like Domain"/>
    <property type="match status" value="1"/>
</dbReference>
<comment type="subcellular location">
    <subcellularLocation>
        <location evidence="4">Cytoplasm</location>
    </subcellularLocation>
</comment>
<evidence type="ECO:0000256" key="4">
    <source>
        <dbReference type="HAMAP-Rule" id="MF_01925"/>
    </source>
</evidence>
<dbReference type="InterPro" id="IPR000304">
    <property type="entry name" value="Pyrroline-COOH_reductase"/>
</dbReference>
<dbReference type="HAMAP" id="MF_01925">
    <property type="entry name" value="P5C_reductase"/>
    <property type="match status" value="1"/>
</dbReference>
<feature type="domain" description="Pyrroline-5-carboxylate reductase dimerisation" evidence="8">
    <location>
        <begin position="144"/>
        <end position="244"/>
    </location>
</feature>
<dbReference type="EMBL" id="CP017111">
    <property type="protein sequence ID" value="AOO65930.1"/>
    <property type="molecule type" value="Genomic_DNA"/>
</dbReference>
<dbReference type="InterPro" id="IPR029036">
    <property type="entry name" value="P5CR_dimer"/>
</dbReference>
<dbReference type="InterPro" id="IPR008927">
    <property type="entry name" value="6-PGluconate_DH-like_C_sf"/>
</dbReference>
<comment type="catalytic activity">
    <reaction evidence="4">
        <text>L-proline + NADP(+) = (S)-1-pyrroline-5-carboxylate + NADPH + 2 H(+)</text>
        <dbReference type="Rhea" id="RHEA:14109"/>
        <dbReference type="ChEBI" id="CHEBI:15378"/>
        <dbReference type="ChEBI" id="CHEBI:17388"/>
        <dbReference type="ChEBI" id="CHEBI:57783"/>
        <dbReference type="ChEBI" id="CHEBI:58349"/>
        <dbReference type="ChEBI" id="CHEBI:60039"/>
        <dbReference type="EC" id="1.5.1.2"/>
    </reaction>
</comment>
<feature type="binding site" evidence="6">
    <location>
        <begin position="6"/>
        <end position="11"/>
    </location>
    <ligand>
        <name>NADP(+)</name>
        <dbReference type="ChEBI" id="CHEBI:58349"/>
    </ligand>
</feature>
<dbReference type="GO" id="GO:0004735">
    <property type="term" value="F:pyrroline-5-carboxylate reductase activity"/>
    <property type="evidence" value="ECO:0007669"/>
    <property type="project" value="UniProtKB-UniRule"/>
</dbReference>
<dbReference type="InterPro" id="IPR036291">
    <property type="entry name" value="NAD(P)-bd_dom_sf"/>
</dbReference>
<gene>
    <name evidence="4" type="primary">proC</name>
    <name evidence="9" type="ORF">SHALO_2168</name>
</gene>
<evidence type="ECO:0000259" key="7">
    <source>
        <dbReference type="Pfam" id="PF03807"/>
    </source>
</evidence>
<accession>A0A1D7TLT5</accession>
<comment type="function">
    <text evidence="4">Catalyzes the reduction of 1-pyrroline-5-carboxylate (PCA) to L-proline.</text>
</comment>
<reference evidence="10" key="1">
    <citation type="submission" date="2016-08" db="EMBL/GenBank/DDBJ databases">
        <title>Complete genome sequence of the organohalide-respiring Epsilonproteobacterium Sulfurospirillum halorespirans.</title>
        <authorList>
            <person name="Goris T."/>
            <person name="Zimmermann J."/>
            <person name="Schenz B."/>
            <person name="Lemos M."/>
            <person name="Hackermueller J."/>
            <person name="Diekert G."/>
        </authorList>
    </citation>
    <scope>NUCLEOTIDE SEQUENCE [LARGE SCALE GENOMIC DNA]</scope>
    <source>
        <strain>DSM 13726</strain>
        <strain evidence="10">PCE-M2</strain>
    </source>
</reference>
<dbReference type="InterPro" id="IPR028939">
    <property type="entry name" value="P5C_Rdtase_cat_N"/>
</dbReference>
<evidence type="ECO:0000313" key="9">
    <source>
        <dbReference type="EMBL" id="AOO65930.1"/>
    </source>
</evidence>
<proteinExistence type="inferred from homology"/>
<name>A0A1D7TLT5_9BACT</name>
<dbReference type="SUPFAM" id="SSF48179">
    <property type="entry name" value="6-phosphogluconate dehydrogenase C-terminal domain-like"/>
    <property type="match status" value="1"/>
</dbReference>
<evidence type="ECO:0000256" key="5">
    <source>
        <dbReference type="NCBIfam" id="TIGR00112"/>
    </source>
</evidence>
<dbReference type="GO" id="GO:0055129">
    <property type="term" value="P:L-proline biosynthetic process"/>
    <property type="evidence" value="ECO:0007669"/>
    <property type="project" value="UniProtKB-UniRule"/>
</dbReference>
<comment type="catalytic activity">
    <reaction evidence="4">
        <text>L-proline + NAD(+) = (S)-1-pyrroline-5-carboxylate + NADH + 2 H(+)</text>
        <dbReference type="Rhea" id="RHEA:14105"/>
        <dbReference type="ChEBI" id="CHEBI:15378"/>
        <dbReference type="ChEBI" id="CHEBI:17388"/>
        <dbReference type="ChEBI" id="CHEBI:57540"/>
        <dbReference type="ChEBI" id="CHEBI:57945"/>
        <dbReference type="ChEBI" id="CHEBI:60039"/>
        <dbReference type="EC" id="1.5.1.2"/>
    </reaction>
</comment>
<dbReference type="KEGG" id="shal:SHALO_2168"/>
<evidence type="ECO:0000313" key="10">
    <source>
        <dbReference type="Proteomes" id="UP000094609"/>
    </source>
</evidence>
<dbReference type="NCBIfam" id="TIGR00112">
    <property type="entry name" value="proC"/>
    <property type="match status" value="1"/>
</dbReference>
<dbReference type="Pfam" id="PF14748">
    <property type="entry name" value="P5CR_dimer"/>
    <property type="match status" value="1"/>
</dbReference>
<sequence>MKLLLIGAGNMGGAMLQGLHVNDITVVEAYPPRVLELQTLYPTITIVSEIPSLEGYLVILAIKPQSFSTLHTKGIAEGVISIMAGVSLEKLKSGIMAKHYIRSMPNMAALVRKSATSLCGDVALKDEAMEVLSSIGRCFWLESEKELDIATGLAGSAPAWIALVAEALSDGAVNLGMKREITYQYIATLFEGVGEVLKSEHPALLKDKVMSPAGTTAAGYAKLEEGKVRDSFIKAMEASYERAKSFSK</sequence>
<dbReference type="EC" id="1.5.1.2" evidence="4 5"/>
<dbReference type="FunFam" id="1.10.3730.10:FF:000001">
    <property type="entry name" value="Pyrroline-5-carboxylate reductase"/>
    <property type="match status" value="1"/>
</dbReference>
<keyword evidence="3 4" id="KW-0560">Oxidoreductase</keyword>
<evidence type="ECO:0000256" key="3">
    <source>
        <dbReference type="ARBA" id="ARBA00023002"/>
    </source>
</evidence>
<evidence type="ECO:0000259" key="8">
    <source>
        <dbReference type="Pfam" id="PF14748"/>
    </source>
</evidence>
<evidence type="ECO:0000256" key="1">
    <source>
        <dbReference type="ARBA" id="ARBA00005525"/>
    </source>
</evidence>
<keyword evidence="4" id="KW-0641">Proline biosynthesis</keyword>
<protein>
    <recommendedName>
        <fullName evidence="4 5">Pyrroline-5-carboxylate reductase</fullName>
        <shortName evidence="4">P5C reductase</shortName>
        <shortName evidence="4">P5CR</shortName>
        <ecNumber evidence="4 5">1.5.1.2</ecNumber>
    </recommendedName>
    <alternativeName>
        <fullName evidence="4">PCA reductase</fullName>
    </alternativeName>
</protein>
<dbReference type="PANTHER" id="PTHR11645:SF0">
    <property type="entry name" value="PYRROLINE-5-CARBOXYLATE REDUCTASE 3"/>
    <property type="match status" value="1"/>
</dbReference>
<dbReference type="Proteomes" id="UP000094609">
    <property type="component" value="Chromosome"/>
</dbReference>
<dbReference type="PATRIC" id="fig|1193502.14.peg.2197"/>
<comment type="similarity">
    <text evidence="1 4">Belongs to the pyrroline-5-carboxylate reductase family.</text>
</comment>
<dbReference type="UniPathway" id="UPA00098">
    <property type="reaction ID" value="UER00361"/>
</dbReference>
<dbReference type="RefSeq" id="WP_069478548.1">
    <property type="nucleotide sequence ID" value="NZ_CP017111.1"/>
</dbReference>
<keyword evidence="4" id="KW-0028">Amino-acid biosynthesis</keyword>
<evidence type="ECO:0000256" key="2">
    <source>
        <dbReference type="ARBA" id="ARBA00022857"/>
    </source>
</evidence>
<dbReference type="PANTHER" id="PTHR11645">
    <property type="entry name" value="PYRROLINE-5-CARBOXYLATE REDUCTASE"/>
    <property type="match status" value="1"/>
</dbReference>
<dbReference type="GO" id="GO:0005737">
    <property type="term" value="C:cytoplasm"/>
    <property type="evidence" value="ECO:0007669"/>
    <property type="project" value="UniProtKB-SubCell"/>
</dbReference>
<feature type="binding site" evidence="6">
    <location>
        <begin position="61"/>
        <end position="64"/>
    </location>
    <ligand>
        <name>NADP(+)</name>
        <dbReference type="ChEBI" id="CHEBI:58349"/>
    </ligand>
</feature>
<dbReference type="STRING" id="1193502.SHALO_2168"/>
<feature type="domain" description="Pyrroline-5-carboxylate reductase catalytic N-terminal" evidence="7">
    <location>
        <begin position="4"/>
        <end position="85"/>
    </location>
</feature>
<evidence type="ECO:0000256" key="6">
    <source>
        <dbReference type="PIRSR" id="PIRSR000193-1"/>
    </source>
</evidence>
<organism evidence="9 10">
    <name type="scientific">Sulfurospirillum halorespirans DSM 13726</name>
    <dbReference type="NCBI Taxonomy" id="1193502"/>
    <lineage>
        <taxon>Bacteria</taxon>
        <taxon>Pseudomonadati</taxon>
        <taxon>Campylobacterota</taxon>
        <taxon>Epsilonproteobacteria</taxon>
        <taxon>Campylobacterales</taxon>
        <taxon>Sulfurospirillaceae</taxon>
        <taxon>Sulfurospirillum</taxon>
    </lineage>
</organism>
<dbReference type="SUPFAM" id="SSF51735">
    <property type="entry name" value="NAD(P)-binding Rossmann-fold domains"/>
    <property type="match status" value="1"/>
</dbReference>
<comment type="pathway">
    <text evidence="4">Amino-acid biosynthesis; L-proline biosynthesis; L-proline from L-glutamate 5-semialdehyde: step 1/1.</text>
</comment>
<dbReference type="AlphaFoldDB" id="A0A1D7TLT5"/>
<dbReference type="Gene3D" id="1.10.3730.10">
    <property type="entry name" value="ProC C-terminal domain-like"/>
    <property type="match status" value="1"/>
</dbReference>
<dbReference type="PIRSF" id="PIRSF000193">
    <property type="entry name" value="Pyrrol-5-carb_rd"/>
    <property type="match status" value="1"/>
</dbReference>
<dbReference type="Pfam" id="PF03807">
    <property type="entry name" value="F420_oxidored"/>
    <property type="match status" value="1"/>
</dbReference>